<comment type="caution">
    <text evidence="1">The sequence shown here is derived from an EMBL/GenBank/DDBJ whole genome shotgun (WGS) entry which is preliminary data.</text>
</comment>
<gene>
    <name evidence="1" type="ORF">MENTE1834_LOCUS4264</name>
</gene>
<reference evidence="1" key="1">
    <citation type="submission" date="2023-11" db="EMBL/GenBank/DDBJ databases">
        <authorList>
            <person name="Poullet M."/>
        </authorList>
    </citation>
    <scope>NUCLEOTIDE SEQUENCE</scope>
    <source>
        <strain evidence="1">E1834</strain>
    </source>
</reference>
<accession>A0ACB0XVM8</accession>
<keyword evidence="2" id="KW-1185">Reference proteome</keyword>
<dbReference type="Proteomes" id="UP001497535">
    <property type="component" value="Unassembled WGS sequence"/>
</dbReference>
<name>A0ACB0XVM8_MELEN</name>
<evidence type="ECO:0000313" key="1">
    <source>
        <dbReference type="EMBL" id="CAK5019864.1"/>
    </source>
</evidence>
<evidence type="ECO:0000313" key="2">
    <source>
        <dbReference type="Proteomes" id="UP001497535"/>
    </source>
</evidence>
<protein>
    <submittedName>
        <fullName evidence="1">Uncharacterized protein</fullName>
    </submittedName>
</protein>
<sequence>MKLLRNSHRCIVQMIGCISIPDTTLGLVLEFCSNGNLLNYLRKLSEEQQKLAKENKIKIEKENERINSDFMRFSWQICDGMKFLSEKQIIHRDLAARNILLDDFMVAKISDFGLCIFDNSKNLSNFENPSIRLKTILNNREKGQLNEKLPLKWLAPESLSEKKFSEKSDVWSYGILLHEIYTYGKNPFDAIERISLLEQIIKYKNNIQKPSICPKEMFAKFFKIN</sequence>
<organism evidence="1 2">
    <name type="scientific">Meloidogyne enterolobii</name>
    <name type="common">Root-knot nematode worm</name>
    <name type="synonym">Meloidogyne mayaguensis</name>
    <dbReference type="NCBI Taxonomy" id="390850"/>
    <lineage>
        <taxon>Eukaryota</taxon>
        <taxon>Metazoa</taxon>
        <taxon>Ecdysozoa</taxon>
        <taxon>Nematoda</taxon>
        <taxon>Chromadorea</taxon>
        <taxon>Rhabditida</taxon>
        <taxon>Tylenchina</taxon>
        <taxon>Tylenchomorpha</taxon>
        <taxon>Tylenchoidea</taxon>
        <taxon>Meloidogynidae</taxon>
        <taxon>Meloidogyninae</taxon>
        <taxon>Meloidogyne</taxon>
    </lineage>
</organism>
<proteinExistence type="predicted"/>
<dbReference type="EMBL" id="CAVMJV010000003">
    <property type="protein sequence ID" value="CAK5019864.1"/>
    <property type="molecule type" value="Genomic_DNA"/>
</dbReference>